<keyword evidence="3" id="KW-1185">Reference proteome</keyword>
<feature type="compositionally biased region" description="Low complexity" evidence="1">
    <location>
        <begin position="40"/>
        <end position="52"/>
    </location>
</feature>
<evidence type="ECO:0000256" key="1">
    <source>
        <dbReference type="SAM" id="MobiDB-lite"/>
    </source>
</evidence>
<reference evidence="2 3" key="1">
    <citation type="submission" date="2015-09" db="EMBL/GenBank/DDBJ databases">
        <title>Host preference determinants of Valsa canker pathogens revealed by comparative genomics.</title>
        <authorList>
            <person name="Yin Z."/>
            <person name="Huang L."/>
        </authorList>
    </citation>
    <scope>NUCLEOTIDE SEQUENCE [LARGE SCALE GENOMIC DNA]</scope>
    <source>
        <strain evidence="2 3">SXYLt</strain>
    </source>
</reference>
<gene>
    <name evidence="2" type="ORF">VPNG_06357</name>
</gene>
<dbReference type="AlphaFoldDB" id="A0A423X1Y9"/>
<evidence type="ECO:0000313" key="3">
    <source>
        <dbReference type="Proteomes" id="UP000285146"/>
    </source>
</evidence>
<organism evidence="2 3">
    <name type="scientific">Cytospora leucostoma</name>
    <dbReference type="NCBI Taxonomy" id="1230097"/>
    <lineage>
        <taxon>Eukaryota</taxon>
        <taxon>Fungi</taxon>
        <taxon>Dikarya</taxon>
        <taxon>Ascomycota</taxon>
        <taxon>Pezizomycotina</taxon>
        <taxon>Sordariomycetes</taxon>
        <taxon>Sordariomycetidae</taxon>
        <taxon>Diaporthales</taxon>
        <taxon>Cytosporaceae</taxon>
        <taxon>Cytospora</taxon>
    </lineage>
</organism>
<proteinExistence type="predicted"/>
<dbReference type="EMBL" id="LKEB01000030">
    <property type="protein sequence ID" value="ROW09899.1"/>
    <property type="molecule type" value="Genomic_DNA"/>
</dbReference>
<dbReference type="OrthoDB" id="4500473at2759"/>
<comment type="caution">
    <text evidence="2">The sequence shown here is derived from an EMBL/GenBank/DDBJ whole genome shotgun (WGS) entry which is preliminary data.</text>
</comment>
<protein>
    <submittedName>
        <fullName evidence="2">Uncharacterized protein</fullName>
    </submittedName>
</protein>
<dbReference type="Proteomes" id="UP000285146">
    <property type="component" value="Unassembled WGS sequence"/>
</dbReference>
<dbReference type="STRING" id="1230097.A0A423X1Y9"/>
<sequence>MANQTKNYYLAPGWLYPPNSSHIALGNIISSPKHPVPALASSSAPTTVVPSVESGDVASDSKYTQDAGTQAIDLEGDSYQGIPAEPAMAAEPVTGVHQNSVGMRESHNSSGDTSGMDCPPVKAYQEGIEWTRERHLAGIFGIWTKFLQTVAGVDISTQFDTSRDEVYKFERMYTEEIFPTADFVRRAMEAPNVVSYLQSHKLHLARRSLYMIIGVKWVTGASIRTMVAKETGGKVEIGIDATAGTSVSFGPSIEVSRGIKDTVAFEGSSDFVFAFRVRKVKMRASGEMRVRDFNKGALFSADDKEQREDGEQLSKLVQVDGLEDEDTVI</sequence>
<accession>A0A423X1Y9</accession>
<feature type="region of interest" description="Disordered" evidence="1">
    <location>
        <begin position="40"/>
        <end position="63"/>
    </location>
</feature>
<evidence type="ECO:0000313" key="2">
    <source>
        <dbReference type="EMBL" id="ROW09899.1"/>
    </source>
</evidence>
<name>A0A423X1Y9_9PEZI</name>
<dbReference type="InParanoid" id="A0A423X1Y9"/>